<dbReference type="AlphaFoldDB" id="A0AAD9DEN9"/>
<protein>
    <submittedName>
        <fullName evidence="2">Uncharacterized protein</fullName>
    </submittedName>
</protein>
<sequence length="916" mass="100834">MSSSKKSTTDNSPSSWDSNSNEMDEKHFLRMYSKALAEALRTKEEEEAAEREELKQQKNSRNIKSSSTAADDLKIQSAYRELCHDDPIVTAGDRVCRQLAEVLVPKYKTTATRSTKSDNSNLAKLALSSPLVEGVLQAVARAGSKATSSTKQANKTEDTSQNNEDNKSPPNDESMIGSSNITSSEGYAQLAFAIFLEGPYRCIQQDNLDVISQFLGSFQPPEKTNSAAAHEGLSAEEKSRLVEEATAKIVDGIEKMSMEEDKANAAKNDRDDDASSSSSEFFLHNKNNNVAKEDNNDSMEEIWAEDSDPDDFEYESSYNPYNNTTGNNDGDGYEDDMDGDYFNPTQLSNPDPTNQTWEGARKSIYHLLSSFSYGNMALNLLSSRTWSALGMSESLGDLAFTLLLANTNGSSDSNSLLWRDKQLTQEDVDDDITTLWDRPLFALRDRAMDNIHGHDALSTYLQLLCAFLSHSEEDIMSILSSPSKDTNNTNDLPPLTAVGLSSFATLCTSKEMTCSSSAKLCGTSIESVCPRDEVSDAIFNSIDTLGHIIECVRPKKSVFGGGITGKASDDNSTTESWVRTAVCIIPMLEYLINIQARFDFQTVFEGGGSRRTTLSDPDAKALLDSGLFRELLSLYTCTQDESDASNVVRLQLLRTIFALSVQAPEILGRYAIRVPDLVKEVHASIFMDENLVDGILWTALGSSLLESKLEAPKPRLKLRTNAKLNLPPVDTSSLAERCNSGFEQLCKSCNSALTSYKFIVEKEDQSEADENEARQHKETLGSIVKFSNYLSNCPHGIKIWLDSLNNNEDAPQKAKKAIADLRSTLARLPSYAGDETGVKGVDHKKDDDNDNSSTDDHSEIRQKATSLMQRRKDFRQVVSLVRSSVKVIALALESQKGTGLSLKTPMSSYNASSKTD</sequence>
<dbReference type="Proteomes" id="UP001224775">
    <property type="component" value="Unassembled WGS sequence"/>
</dbReference>
<feature type="compositionally biased region" description="Basic and acidic residues" evidence="1">
    <location>
        <begin position="260"/>
        <end position="270"/>
    </location>
</feature>
<comment type="caution">
    <text evidence="2">The sequence shown here is derived from an EMBL/GenBank/DDBJ whole genome shotgun (WGS) entry which is preliminary data.</text>
</comment>
<dbReference type="EMBL" id="JATAAI010000009">
    <property type="protein sequence ID" value="KAK1743399.1"/>
    <property type="molecule type" value="Genomic_DNA"/>
</dbReference>
<feature type="region of interest" description="Disordered" evidence="1">
    <location>
        <begin position="1"/>
        <end position="23"/>
    </location>
</feature>
<proteinExistence type="predicted"/>
<feature type="compositionally biased region" description="Basic and acidic residues" evidence="1">
    <location>
        <begin position="836"/>
        <end position="847"/>
    </location>
</feature>
<accession>A0AAD9DEN9</accession>
<organism evidence="2 3">
    <name type="scientific">Skeletonema marinoi</name>
    <dbReference type="NCBI Taxonomy" id="267567"/>
    <lineage>
        <taxon>Eukaryota</taxon>
        <taxon>Sar</taxon>
        <taxon>Stramenopiles</taxon>
        <taxon>Ochrophyta</taxon>
        <taxon>Bacillariophyta</taxon>
        <taxon>Coscinodiscophyceae</taxon>
        <taxon>Thalassiosirophycidae</taxon>
        <taxon>Thalassiosirales</taxon>
        <taxon>Skeletonemataceae</taxon>
        <taxon>Skeletonema</taxon>
        <taxon>Skeletonema marinoi-dohrnii complex</taxon>
    </lineage>
</organism>
<name>A0AAD9DEN9_9STRA</name>
<feature type="compositionally biased region" description="Polar residues" evidence="1">
    <location>
        <begin position="145"/>
        <end position="180"/>
    </location>
</feature>
<feature type="region of interest" description="Disordered" evidence="1">
    <location>
        <begin position="143"/>
        <end position="180"/>
    </location>
</feature>
<feature type="region of interest" description="Disordered" evidence="1">
    <location>
        <begin position="832"/>
        <end position="860"/>
    </location>
</feature>
<feature type="compositionally biased region" description="Low complexity" evidence="1">
    <location>
        <begin position="9"/>
        <end position="21"/>
    </location>
</feature>
<evidence type="ECO:0000256" key="1">
    <source>
        <dbReference type="SAM" id="MobiDB-lite"/>
    </source>
</evidence>
<keyword evidence="3" id="KW-1185">Reference proteome</keyword>
<feature type="region of interest" description="Disordered" evidence="1">
    <location>
        <begin position="260"/>
        <end position="281"/>
    </location>
</feature>
<reference evidence="2" key="1">
    <citation type="submission" date="2023-06" db="EMBL/GenBank/DDBJ databases">
        <title>Survivors Of The Sea: Transcriptome response of Skeletonema marinoi to long-term dormancy.</title>
        <authorList>
            <person name="Pinder M.I.M."/>
            <person name="Kourtchenko O."/>
            <person name="Robertson E.K."/>
            <person name="Larsson T."/>
            <person name="Maumus F."/>
            <person name="Osuna-Cruz C.M."/>
            <person name="Vancaester E."/>
            <person name="Stenow R."/>
            <person name="Vandepoele K."/>
            <person name="Ploug H."/>
            <person name="Bruchert V."/>
            <person name="Godhe A."/>
            <person name="Topel M."/>
        </authorList>
    </citation>
    <scope>NUCLEOTIDE SEQUENCE</scope>
    <source>
        <strain evidence="2">R05AC</strain>
    </source>
</reference>
<evidence type="ECO:0000313" key="3">
    <source>
        <dbReference type="Proteomes" id="UP001224775"/>
    </source>
</evidence>
<gene>
    <name evidence="2" type="ORF">QTG54_006020</name>
</gene>
<feature type="region of interest" description="Disordered" evidence="1">
    <location>
        <begin position="42"/>
        <end position="71"/>
    </location>
</feature>
<feature type="compositionally biased region" description="Polar residues" evidence="1">
    <location>
        <begin position="57"/>
        <end position="69"/>
    </location>
</feature>
<evidence type="ECO:0000313" key="2">
    <source>
        <dbReference type="EMBL" id="KAK1743399.1"/>
    </source>
</evidence>